<dbReference type="SUPFAM" id="SSF160631">
    <property type="entry name" value="SMI1/KNR4-like"/>
    <property type="match status" value="1"/>
</dbReference>
<comment type="caution">
    <text evidence="1">The sequence shown here is derived from an EMBL/GenBank/DDBJ whole genome shotgun (WGS) entry which is preliminary data.</text>
</comment>
<gene>
    <name evidence="1" type="ORF">FZI19_08365</name>
</gene>
<evidence type="ECO:0000313" key="2">
    <source>
        <dbReference type="Proteomes" id="UP000469927"/>
    </source>
</evidence>
<reference evidence="1 2" key="1">
    <citation type="submission" date="2019-08" db="EMBL/GenBank/DDBJ databases">
        <title>Prevalence, distribution, and phylogeny of type two toxin-antitoxin genes possessed by Cronobacter species where C. sakazakii homologs follow sequence type lineages.</title>
        <authorList>
            <person name="Finkelstein S."/>
            <person name="Negrete F."/>
            <person name="Jang H."/>
            <person name="Gopinath G.R."/>
            <person name="Tall B.D."/>
        </authorList>
    </citation>
    <scope>NUCLEOTIDE SEQUENCE [LARGE SCALE GENOMIC DNA]</scope>
    <source>
        <strain evidence="1 2">MOD1_GK1257</strain>
    </source>
</reference>
<organism evidence="1 2">
    <name type="scientific">Cronobacter muytjensii</name>
    <dbReference type="NCBI Taxonomy" id="413501"/>
    <lineage>
        <taxon>Bacteria</taxon>
        <taxon>Pseudomonadati</taxon>
        <taxon>Pseudomonadota</taxon>
        <taxon>Gammaproteobacteria</taxon>
        <taxon>Enterobacterales</taxon>
        <taxon>Enterobacteriaceae</taxon>
        <taxon>Cronobacter</taxon>
    </lineage>
</organism>
<name>A0ABQ6U1V8_9ENTR</name>
<sequence>MINDVVKLVNPTQCNIMPPVEIPSFLSLPDDLLYFYKNFSSVVFFPDSEYPFEIISPCDIKRSDFVVLGEDANDPETQEWYTLVKCNDQLISIDLKKGKSFGCCFDSFWDIYGTINDDTLIAVSFTELVIKIINSKGNSLFWINGHN</sequence>
<dbReference type="InterPro" id="IPR037883">
    <property type="entry name" value="Knr4/Smi1-like_sf"/>
</dbReference>
<dbReference type="Proteomes" id="UP000469927">
    <property type="component" value="Unassembled WGS sequence"/>
</dbReference>
<dbReference type="EMBL" id="WAGD01000020">
    <property type="protein sequence ID" value="KAB0882383.1"/>
    <property type="molecule type" value="Genomic_DNA"/>
</dbReference>
<keyword evidence="2" id="KW-1185">Reference proteome</keyword>
<proteinExistence type="predicted"/>
<protein>
    <submittedName>
        <fullName evidence="1">SMI1/KNR4 family protein</fullName>
    </submittedName>
</protein>
<accession>A0ABQ6U1V8</accession>
<dbReference type="RefSeq" id="WP_131824726.1">
    <property type="nucleotide sequence ID" value="NZ_JABWGS010000001.1"/>
</dbReference>
<evidence type="ECO:0000313" key="1">
    <source>
        <dbReference type="EMBL" id="KAB0882383.1"/>
    </source>
</evidence>